<dbReference type="EMBL" id="QORK01000004">
    <property type="protein sequence ID" value="TFF83094.1"/>
    <property type="molecule type" value="Genomic_DNA"/>
</dbReference>
<evidence type="ECO:0000256" key="3">
    <source>
        <dbReference type="ARBA" id="ARBA00022692"/>
    </source>
</evidence>
<dbReference type="Gene3D" id="1.10.3730.20">
    <property type="match status" value="1"/>
</dbReference>
<comment type="caution">
    <text evidence="9">The sequence shown here is derived from an EMBL/GenBank/DDBJ whole genome shotgun (WGS) entry which is preliminary data.</text>
</comment>
<dbReference type="SUPFAM" id="SSF103481">
    <property type="entry name" value="Multidrug resistance efflux transporter EmrE"/>
    <property type="match status" value="2"/>
</dbReference>
<feature type="domain" description="EamA" evidence="7">
    <location>
        <begin position="145"/>
        <end position="276"/>
    </location>
</feature>
<evidence type="ECO:0000313" key="9">
    <source>
        <dbReference type="EMBL" id="TFF83094.1"/>
    </source>
</evidence>
<name>A0A5F0KFE6_9GAMM</name>
<evidence type="ECO:0000256" key="4">
    <source>
        <dbReference type="ARBA" id="ARBA00022989"/>
    </source>
</evidence>
<dbReference type="OrthoDB" id="9815120at2"/>
<protein>
    <submittedName>
        <fullName evidence="9">EamA family transporter</fullName>
    </submittedName>
</protein>
<feature type="transmembrane region" description="Helical" evidence="6">
    <location>
        <begin position="144"/>
        <end position="163"/>
    </location>
</feature>
<keyword evidence="10" id="KW-1185">Reference proteome</keyword>
<keyword evidence="5 6" id="KW-0472">Membrane</keyword>
<dbReference type="InterPro" id="IPR037185">
    <property type="entry name" value="EmrE-like"/>
</dbReference>
<keyword evidence="3 6" id="KW-0812">Transmembrane</keyword>
<evidence type="ECO:0000313" key="10">
    <source>
        <dbReference type="Proteomes" id="UP000297720"/>
    </source>
</evidence>
<keyword evidence="4 6" id="KW-1133">Transmembrane helix</keyword>
<dbReference type="PANTHER" id="PTHR42920:SF24">
    <property type="entry name" value="AROMATIC AMINO ACID EXPORTER YDDG"/>
    <property type="match status" value="1"/>
</dbReference>
<dbReference type="Pfam" id="PF00892">
    <property type="entry name" value="EamA"/>
    <property type="match status" value="1"/>
</dbReference>
<gene>
    <name evidence="8" type="ORF">DRM93_03325</name>
    <name evidence="9" type="ORF">DRM94_03325</name>
</gene>
<dbReference type="EMBL" id="QORL01000004">
    <property type="protein sequence ID" value="TFF80016.1"/>
    <property type="molecule type" value="Genomic_DNA"/>
</dbReference>
<dbReference type="Proteomes" id="UP000297914">
    <property type="component" value="Unassembled WGS sequence"/>
</dbReference>
<dbReference type="PANTHER" id="PTHR42920">
    <property type="entry name" value="OS03G0707200 PROTEIN-RELATED"/>
    <property type="match status" value="1"/>
</dbReference>
<evidence type="ECO:0000259" key="7">
    <source>
        <dbReference type="Pfam" id="PF00892"/>
    </source>
</evidence>
<dbReference type="Proteomes" id="UP000297720">
    <property type="component" value="Unassembled WGS sequence"/>
</dbReference>
<evidence type="ECO:0000256" key="5">
    <source>
        <dbReference type="ARBA" id="ARBA00023136"/>
    </source>
</evidence>
<feature type="transmembrane region" description="Helical" evidence="6">
    <location>
        <begin position="200"/>
        <end position="222"/>
    </location>
</feature>
<evidence type="ECO:0000313" key="11">
    <source>
        <dbReference type="Proteomes" id="UP000297914"/>
    </source>
</evidence>
<accession>A0A5F0KFE6</accession>
<feature type="transmembrane region" description="Helical" evidence="6">
    <location>
        <begin position="94"/>
        <end position="112"/>
    </location>
</feature>
<feature type="transmembrane region" description="Helical" evidence="6">
    <location>
        <begin position="34"/>
        <end position="56"/>
    </location>
</feature>
<evidence type="ECO:0000256" key="1">
    <source>
        <dbReference type="ARBA" id="ARBA00004651"/>
    </source>
</evidence>
<dbReference type="AlphaFoldDB" id="A0A5F0KFE6"/>
<proteinExistence type="predicted"/>
<evidence type="ECO:0000256" key="2">
    <source>
        <dbReference type="ARBA" id="ARBA00022475"/>
    </source>
</evidence>
<dbReference type="RefSeq" id="WP_134694797.1">
    <property type="nucleotide sequence ID" value="NZ_QORJ01000004.1"/>
</dbReference>
<keyword evidence="2" id="KW-1003">Cell membrane</keyword>
<feature type="transmembrane region" description="Helical" evidence="6">
    <location>
        <begin position="68"/>
        <end position="88"/>
    </location>
</feature>
<sequence length="293" mass="30499">MSPNPPALSSLLAVLLAMLSITLGASLAKTLFPLLGAAGTTLFRLGCAALLLSLVFRIWRAPLDRRTLLGALPYGLSLGAMNLLFYLAIERIPLGVALAIEFTGPLTVALLSSRHREDFLWLGLAIVGLLLLLPLQAAEQAIDPLGAALALGAGVFWGLYMLTGKRAGALLGAQAPALGMWVGTLLVLPFGLAGASEASFTLPVILAIAGVGLLSSALPYSLEMFALRRLPLKSYGILTSGEPAMGALLGLMLLGERLPPAQWLGIAAIIAASMGTTWHAGRRRPGPTRPDLA</sequence>
<dbReference type="InterPro" id="IPR000620">
    <property type="entry name" value="EamA_dom"/>
</dbReference>
<reference evidence="9 11" key="1">
    <citation type="submission" date="2018-06" db="EMBL/GenBank/DDBJ databases">
        <title>Occurrence of a novel blaKPC-2- and qnrS2- harbouring IncP6 plasmid from Aeromonas taiwanensis isolates recovered from the river sediments.</title>
        <authorList>
            <person name="Zheng B."/>
            <person name="Yu X."/>
            <person name="Xiao Y."/>
        </authorList>
    </citation>
    <scope>NUCLEOTIDE SEQUENCE [LARGE SCALE GENOMIC DNA]</scope>
    <source>
        <strain evidence="8 10">1713</strain>
        <strain evidence="9 11">198</strain>
    </source>
</reference>
<feature type="transmembrane region" description="Helical" evidence="6">
    <location>
        <begin position="261"/>
        <end position="280"/>
    </location>
</feature>
<dbReference type="GO" id="GO:0005886">
    <property type="term" value="C:plasma membrane"/>
    <property type="evidence" value="ECO:0007669"/>
    <property type="project" value="UniProtKB-SubCell"/>
</dbReference>
<comment type="subcellular location">
    <subcellularLocation>
        <location evidence="1">Cell membrane</location>
        <topology evidence="1">Multi-pass membrane protein</topology>
    </subcellularLocation>
</comment>
<evidence type="ECO:0000256" key="6">
    <source>
        <dbReference type="SAM" id="Phobius"/>
    </source>
</evidence>
<evidence type="ECO:0000313" key="8">
    <source>
        <dbReference type="EMBL" id="TFF80016.1"/>
    </source>
</evidence>
<organism evidence="9 11">
    <name type="scientific">Aeromonas taiwanensis</name>
    <dbReference type="NCBI Taxonomy" id="633417"/>
    <lineage>
        <taxon>Bacteria</taxon>
        <taxon>Pseudomonadati</taxon>
        <taxon>Pseudomonadota</taxon>
        <taxon>Gammaproteobacteria</taxon>
        <taxon>Aeromonadales</taxon>
        <taxon>Aeromonadaceae</taxon>
        <taxon>Aeromonas</taxon>
    </lineage>
</organism>
<feature type="transmembrane region" description="Helical" evidence="6">
    <location>
        <begin position="119"/>
        <end position="138"/>
    </location>
</feature>
<dbReference type="InterPro" id="IPR051258">
    <property type="entry name" value="Diverse_Substrate_Transporter"/>
</dbReference>
<feature type="transmembrane region" description="Helical" evidence="6">
    <location>
        <begin position="175"/>
        <end position="194"/>
    </location>
</feature>
<feature type="transmembrane region" description="Helical" evidence="6">
    <location>
        <begin position="234"/>
        <end position="255"/>
    </location>
</feature>